<feature type="transmembrane region" description="Helical" evidence="14">
    <location>
        <begin position="49"/>
        <end position="69"/>
    </location>
</feature>
<evidence type="ECO:0000256" key="4">
    <source>
        <dbReference type="ARBA" id="ARBA00022692"/>
    </source>
</evidence>
<dbReference type="PANTHER" id="PTHR45897">
    <property type="entry name" value="HIGH-AFFINITY CHOLINE TRANSPORTER 1"/>
    <property type="match status" value="1"/>
</dbReference>
<feature type="transmembrane region" description="Helical" evidence="14">
    <location>
        <begin position="293"/>
        <end position="315"/>
    </location>
</feature>
<dbReference type="PROSITE" id="PS50283">
    <property type="entry name" value="NA_SOLUT_SYMP_3"/>
    <property type="match status" value="1"/>
</dbReference>
<sequence length="509" mass="55230">MIDVAGLLLLLVFYAAILITGVLATRWYKKNVLHNAAESHEASLVAGRKLGNIVGIFTMTATTVGGGYINGTAESIATAGLAWTLAPFGICAGLTIGGLVFARRMHDQHYLTMYDPFQQKYGNVMVALLYMAGICGDIFWSASVLAALGTSLSVVINLNVTLAMVTSASVAVLYTMFGQVISVAYTDVIQLVFIMVGLVLAVPFVFTHPAVSSIEMNSDLWLGNIQISSVAIWIDLLIAMTFGTIPWQTYFQRVLSVKTAKYAQVLSIAGGLGAFILAVPSIFIGIASLSTGLAAVAAAVMSSIDSAILSSASVFTHNIYKMVLRCKASDRELVWIQRLAVLVVGMIATLMAIFVTSIYGMFIMAADIIFVIMFPQLVTVLFIPKANTYGALLGFLAGFSLRFMAGEPYLALPALIYYPGYDSEMNEQRFPFRTFTVILTFFLITAASYLTSVVFRHIPLKYDIFDCFKHRQATFGFEVALTEDRDLAQDRVTDDTCTDLSNGTCTANK</sequence>
<dbReference type="Proteomes" id="UP001208570">
    <property type="component" value="Unassembled WGS sequence"/>
</dbReference>
<dbReference type="GO" id="GO:0008292">
    <property type="term" value="P:acetylcholine biosynthetic process"/>
    <property type="evidence" value="ECO:0007669"/>
    <property type="project" value="TreeGrafter"/>
</dbReference>
<dbReference type="AlphaFoldDB" id="A0AAD9IXM9"/>
<dbReference type="GO" id="GO:0005307">
    <property type="term" value="F:choline:sodium symporter activity"/>
    <property type="evidence" value="ECO:0007669"/>
    <property type="project" value="TreeGrafter"/>
</dbReference>
<evidence type="ECO:0000256" key="8">
    <source>
        <dbReference type="ARBA" id="ARBA00023053"/>
    </source>
</evidence>
<feature type="transmembrane region" description="Helical" evidence="14">
    <location>
        <begin position="226"/>
        <end position="245"/>
    </location>
</feature>
<feature type="transmembrane region" description="Helical" evidence="14">
    <location>
        <begin position="265"/>
        <end position="287"/>
    </location>
</feature>
<evidence type="ECO:0000256" key="6">
    <source>
        <dbReference type="ARBA" id="ARBA00022979"/>
    </source>
</evidence>
<gene>
    <name evidence="15" type="ORF">LSH36_904g00091</name>
</gene>
<dbReference type="Gene3D" id="1.20.1730.10">
    <property type="entry name" value="Sodium/glucose cotransporter"/>
    <property type="match status" value="1"/>
</dbReference>
<reference evidence="15" key="1">
    <citation type="journal article" date="2023" name="Mol. Biol. Evol.">
        <title>Third-Generation Sequencing Reveals the Adaptive Role of the Epigenome in Three Deep-Sea Polychaetes.</title>
        <authorList>
            <person name="Perez M."/>
            <person name="Aroh O."/>
            <person name="Sun Y."/>
            <person name="Lan Y."/>
            <person name="Juniper S.K."/>
            <person name="Young C.R."/>
            <person name="Angers B."/>
            <person name="Qian P.Y."/>
        </authorList>
    </citation>
    <scope>NUCLEOTIDE SEQUENCE</scope>
    <source>
        <strain evidence="15">P08H-3</strain>
    </source>
</reference>
<evidence type="ECO:0000256" key="3">
    <source>
        <dbReference type="ARBA" id="ARBA00022448"/>
    </source>
</evidence>
<keyword evidence="16" id="KW-1185">Reference proteome</keyword>
<dbReference type="PANTHER" id="PTHR45897:SF4">
    <property type="entry name" value="HIGH-AFFINITY CHOLINE TRANSPORTER 1"/>
    <property type="match status" value="1"/>
</dbReference>
<keyword evidence="7 14" id="KW-1133">Transmembrane helix</keyword>
<feature type="transmembrane region" description="Helical" evidence="14">
    <location>
        <begin position="81"/>
        <end position="102"/>
    </location>
</feature>
<evidence type="ECO:0000256" key="13">
    <source>
        <dbReference type="RuleBase" id="RU362091"/>
    </source>
</evidence>
<comment type="caution">
    <text evidence="15">The sequence shown here is derived from an EMBL/GenBank/DDBJ whole genome shotgun (WGS) entry which is preliminary data.</text>
</comment>
<keyword evidence="4 14" id="KW-0812">Transmembrane</keyword>
<evidence type="ECO:0000313" key="16">
    <source>
        <dbReference type="Proteomes" id="UP001208570"/>
    </source>
</evidence>
<comment type="subcellular location">
    <subcellularLocation>
        <location evidence="1">Membrane</location>
        <topology evidence="1">Multi-pass membrane protein</topology>
    </subcellularLocation>
</comment>
<feature type="transmembrane region" description="Helical" evidence="14">
    <location>
        <begin position="432"/>
        <end position="455"/>
    </location>
</feature>
<name>A0AAD9IXM9_9ANNE</name>
<evidence type="ECO:0000256" key="9">
    <source>
        <dbReference type="ARBA" id="ARBA00023065"/>
    </source>
</evidence>
<keyword evidence="12" id="KW-0739">Sodium transport</keyword>
<evidence type="ECO:0000256" key="11">
    <source>
        <dbReference type="ARBA" id="ARBA00023180"/>
    </source>
</evidence>
<dbReference type="EMBL" id="JAODUP010000904">
    <property type="protein sequence ID" value="KAK2142861.1"/>
    <property type="molecule type" value="Genomic_DNA"/>
</dbReference>
<keyword evidence="8" id="KW-0915">Sodium</keyword>
<evidence type="ECO:0000256" key="5">
    <source>
        <dbReference type="ARBA" id="ARBA00022847"/>
    </source>
</evidence>
<feature type="transmembrane region" description="Helical" evidence="14">
    <location>
        <begin position="6"/>
        <end position="28"/>
    </location>
</feature>
<feature type="transmembrane region" description="Helical" evidence="14">
    <location>
        <begin position="188"/>
        <end position="206"/>
    </location>
</feature>
<accession>A0AAD9IXM9</accession>
<evidence type="ECO:0000313" key="15">
    <source>
        <dbReference type="EMBL" id="KAK2142861.1"/>
    </source>
</evidence>
<comment type="similarity">
    <text evidence="2 13">Belongs to the sodium:solute symporter (SSF) (TC 2.A.21) family.</text>
</comment>
<keyword evidence="11" id="KW-0325">Glycoprotein</keyword>
<evidence type="ECO:0000256" key="1">
    <source>
        <dbReference type="ARBA" id="ARBA00004141"/>
    </source>
</evidence>
<dbReference type="InterPro" id="IPR038377">
    <property type="entry name" value="Na/Glc_symporter_sf"/>
</dbReference>
<dbReference type="CDD" id="cd11474">
    <property type="entry name" value="SLC5sbd_CHT"/>
    <property type="match status" value="1"/>
</dbReference>
<evidence type="ECO:0000256" key="14">
    <source>
        <dbReference type="SAM" id="Phobius"/>
    </source>
</evidence>
<dbReference type="Pfam" id="PF00474">
    <property type="entry name" value="SSF"/>
    <property type="match status" value="2"/>
</dbReference>
<organism evidence="15 16">
    <name type="scientific">Paralvinella palmiformis</name>
    <dbReference type="NCBI Taxonomy" id="53620"/>
    <lineage>
        <taxon>Eukaryota</taxon>
        <taxon>Metazoa</taxon>
        <taxon>Spiralia</taxon>
        <taxon>Lophotrochozoa</taxon>
        <taxon>Annelida</taxon>
        <taxon>Polychaeta</taxon>
        <taxon>Sedentaria</taxon>
        <taxon>Canalipalpata</taxon>
        <taxon>Terebellida</taxon>
        <taxon>Terebelliformia</taxon>
        <taxon>Alvinellidae</taxon>
        <taxon>Paralvinella</taxon>
    </lineage>
</organism>
<evidence type="ECO:0000256" key="10">
    <source>
        <dbReference type="ARBA" id="ARBA00023136"/>
    </source>
</evidence>
<proteinExistence type="inferred from homology"/>
<evidence type="ECO:0000256" key="2">
    <source>
        <dbReference type="ARBA" id="ARBA00006434"/>
    </source>
</evidence>
<feature type="transmembrane region" description="Helical" evidence="14">
    <location>
        <begin position="154"/>
        <end position="176"/>
    </location>
</feature>
<dbReference type="GO" id="GO:0005886">
    <property type="term" value="C:plasma membrane"/>
    <property type="evidence" value="ECO:0007669"/>
    <property type="project" value="TreeGrafter"/>
</dbReference>
<keyword evidence="3" id="KW-0813">Transport</keyword>
<keyword evidence="5" id="KW-0769">Symport</keyword>
<keyword evidence="6" id="KW-0530">Neurotransmitter biosynthesis</keyword>
<keyword evidence="9" id="KW-0406">Ion transport</keyword>
<feature type="transmembrane region" description="Helical" evidence="14">
    <location>
        <begin position="123"/>
        <end position="148"/>
    </location>
</feature>
<feature type="transmembrane region" description="Helical" evidence="14">
    <location>
        <begin position="361"/>
        <end position="383"/>
    </location>
</feature>
<evidence type="ECO:0000256" key="12">
    <source>
        <dbReference type="ARBA" id="ARBA00023201"/>
    </source>
</evidence>
<feature type="transmembrane region" description="Helical" evidence="14">
    <location>
        <begin position="390"/>
        <end position="412"/>
    </location>
</feature>
<keyword evidence="10 14" id="KW-0472">Membrane</keyword>
<evidence type="ECO:0000256" key="7">
    <source>
        <dbReference type="ARBA" id="ARBA00022989"/>
    </source>
</evidence>
<dbReference type="InterPro" id="IPR001734">
    <property type="entry name" value="Na/solute_symporter"/>
</dbReference>
<protein>
    <submittedName>
        <fullName evidence="15">Uncharacterized protein</fullName>
    </submittedName>
</protein>
<feature type="transmembrane region" description="Helical" evidence="14">
    <location>
        <begin position="335"/>
        <end position="355"/>
    </location>
</feature>
<dbReference type="InterPro" id="IPR052244">
    <property type="entry name" value="Choline_transporter"/>
</dbReference>